<evidence type="ECO:0000313" key="1">
    <source>
        <dbReference type="EMBL" id="TFK60065.1"/>
    </source>
</evidence>
<gene>
    <name evidence="1" type="ORF">BDN72DRAFT_864657</name>
</gene>
<evidence type="ECO:0000313" key="2">
    <source>
        <dbReference type="Proteomes" id="UP000308600"/>
    </source>
</evidence>
<proteinExistence type="predicted"/>
<name>A0ACD3A3U9_9AGAR</name>
<dbReference type="Proteomes" id="UP000308600">
    <property type="component" value="Unassembled WGS sequence"/>
</dbReference>
<feature type="non-terminal residue" evidence="1">
    <location>
        <position position="1"/>
    </location>
</feature>
<reference evidence="1 2" key="1">
    <citation type="journal article" date="2019" name="Nat. Ecol. Evol.">
        <title>Megaphylogeny resolves global patterns of mushroom evolution.</title>
        <authorList>
            <person name="Varga T."/>
            <person name="Krizsan K."/>
            <person name="Foldi C."/>
            <person name="Dima B."/>
            <person name="Sanchez-Garcia M."/>
            <person name="Sanchez-Ramirez S."/>
            <person name="Szollosi G.J."/>
            <person name="Szarkandi J.G."/>
            <person name="Papp V."/>
            <person name="Albert L."/>
            <person name="Andreopoulos W."/>
            <person name="Angelini C."/>
            <person name="Antonin V."/>
            <person name="Barry K.W."/>
            <person name="Bougher N.L."/>
            <person name="Buchanan P."/>
            <person name="Buyck B."/>
            <person name="Bense V."/>
            <person name="Catcheside P."/>
            <person name="Chovatia M."/>
            <person name="Cooper J."/>
            <person name="Damon W."/>
            <person name="Desjardin D."/>
            <person name="Finy P."/>
            <person name="Geml J."/>
            <person name="Haridas S."/>
            <person name="Hughes K."/>
            <person name="Justo A."/>
            <person name="Karasinski D."/>
            <person name="Kautmanova I."/>
            <person name="Kiss B."/>
            <person name="Kocsube S."/>
            <person name="Kotiranta H."/>
            <person name="LaButti K.M."/>
            <person name="Lechner B.E."/>
            <person name="Liimatainen K."/>
            <person name="Lipzen A."/>
            <person name="Lukacs Z."/>
            <person name="Mihaltcheva S."/>
            <person name="Morgado L.N."/>
            <person name="Niskanen T."/>
            <person name="Noordeloos M.E."/>
            <person name="Ohm R.A."/>
            <person name="Ortiz-Santana B."/>
            <person name="Ovrebo C."/>
            <person name="Racz N."/>
            <person name="Riley R."/>
            <person name="Savchenko A."/>
            <person name="Shiryaev A."/>
            <person name="Soop K."/>
            <person name="Spirin V."/>
            <person name="Szebenyi C."/>
            <person name="Tomsovsky M."/>
            <person name="Tulloss R.E."/>
            <person name="Uehling J."/>
            <person name="Grigoriev I.V."/>
            <person name="Vagvolgyi C."/>
            <person name="Papp T."/>
            <person name="Martin F.M."/>
            <person name="Miettinen O."/>
            <person name="Hibbett D.S."/>
            <person name="Nagy L.G."/>
        </authorList>
    </citation>
    <scope>NUCLEOTIDE SEQUENCE [LARGE SCALE GENOMIC DNA]</scope>
    <source>
        <strain evidence="1 2">NL-1719</strain>
    </source>
</reference>
<keyword evidence="2" id="KW-1185">Reference proteome</keyword>
<organism evidence="1 2">
    <name type="scientific">Pluteus cervinus</name>
    <dbReference type="NCBI Taxonomy" id="181527"/>
    <lineage>
        <taxon>Eukaryota</taxon>
        <taxon>Fungi</taxon>
        <taxon>Dikarya</taxon>
        <taxon>Basidiomycota</taxon>
        <taxon>Agaricomycotina</taxon>
        <taxon>Agaricomycetes</taxon>
        <taxon>Agaricomycetidae</taxon>
        <taxon>Agaricales</taxon>
        <taxon>Pluteineae</taxon>
        <taxon>Pluteaceae</taxon>
        <taxon>Pluteus</taxon>
    </lineage>
</organism>
<accession>A0ACD3A3U9</accession>
<dbReference type="EMBL" id="ML208838">
    <property type="protein sequence ID" value="TFK60065.1"/>
    <property type="molecule type" value="Genomic_DNA"/>
</dbReference>
<protein>
    <submittedName>
        <fullName evidence="1">Uncharacterized protein</fullName>
    </submittedName>
</protein>
<sequence length="161" mass="18962">YDFKCLEEVVMSMWVEKHKMFQWEWLLSLNLEDPGLRDMENITLTLQLDTEQPAPLRNPPPGVEHHDNVYWLGGLRITVTGNKTEEIDKVKKVCQRINKAKLKWFSFTAPDALGLFHKWITFFPNMKAVEFMGSVKSEMWAHSVGSLRKQYESDRKVDFRD</sequence>